<reference evidence="2 3" key="1">
    <citation type="submission" date="2010-08" db="EMBL/GenBank/DDBJ databases">
        <authorList>
            <person name="Weinstock G."/>
            <person name="Sodergren E."/>
            <person name="Clifton S."/>
            <person name="Fulton L."/>
            <person name="Fulton B."/>
            <person name="Courtney L."/>
            <person name="Fronick C."/>
            <person name="Harrison M."/>
            <person name="Strong C."/>
            <person name="Farmer C."/>
            <person name="Delahaunty K."/>
            <person name="Markovic C."/>
            <person name="Hall O."/>
            <person name="Minx P."/>
            <person name="Tomlinson C."/>
            <person name="Mitreva M."/>
            <person name="Hou S."/>
            <person name="Chen J."/>
            <person name="Wollam A."/>
            <person name="Pepin K.H."/>
            <person name="Johnson M."/>
            <person name="Bhonagiri V."/>
            <person name="Zhang X."/>
            <person name="Suruliraj S."/>
            <person name="Warren W."/>
            <person name="Chinwalla A."/>
            <person name="Mardis E.R."/>
            <person name="Wilson R.K."/>
        </authorList>
    </citation>
    <scope>NUCLEOTIDE SEQUENCE [LARGE SCALE GENOMIC DNA]</scope>
    <source>
        <strain evidence="2 3">F0204</strain>
    </source>
</reference>
<feature type="transmembrane region" description="Helical" evidence="1">
    <location>
        <begin position="96"/>
        <end position="115"/>
    </location>
</feature>
<name>E7MP41_9FIRM</name>
<feature type="transmembrane region" description="Helical" evidence="1">
    <location>
        <begin position="122"/>
        <end position="141"/>
    </location>
</feature>
<evidence type="ECO:0000313" key="3">
    <source>
        <dbReference type="Proteomes" id="UP000004097"/>
    </source>
</evidence>
<sequence length="147" mass="16218">MKIYNARYLDNNQRFIAAIITGFIAAVILGNLYGLITAFLHIEFSLMFVAIGYGIAATIKHFGRGVHTRFMVVGAIMTFIAIFIGDLTRALSIPRAAILFASGNFTLIATFFLSYLRSFASLNVYALISIAFRLIGIYVGYTQSVIL</sequence>
<organism evidence="2 3">
    <name type="scientific">Solobacterium moorei F0204</name>
    <dbReference type="NCBI Taxonomy" id="706433"/>
    <lineage>
        <taxon>Bacteria</taxon>
        <taxon>Bacillati</taxon>
        <taxon>Bacillota</taxon>
        <taxon>Erysipelotrichia</taxon>
        <taxon>Erysipelotrichales</taxon>
        <taxon>Erysipelotrichaceae</taxon>
        <taxon>Solobacterium</taxon>
    </lineage>
</organism>
<protein>
    <submittedName>
        <fullName evidence="2">Uncharacterized protein</fullName>
    </submittedName>
</protein>
<dbReference type="AlphaFoldDB" id="E7MP41"/>
<feature type="transmembrane region" description="Helical" evidence="1">
    <location>
        <begin position="66"/>
        <end position="84"/>
    </location>
</feature>
<dbReference type="Proteomes" id="UP000004097">
    <property type="component" value="Unassembled WGS sequence"/>
</dbReference>
<feature type="transmembrane region" description="Helical" evidence="1">
    <location>
        <begin position="39"/>
        <end position="59"/>
    </location>
</feature>
<keyword evidence="1" id="KW-0472">Membrane</keyword>
<proteinExistence type="predicted"/>
<keyword evidence="3" id="KW-1185">Reference proteome</keyword>
<dbReference type="RefSeq" id="WP_006526129.1">
    <property type="nucleotide sequence ID" value="NZ_GL637664.1"/>
</dbReference>
<dbReference type="eggNOG" id="ENOG50332WY">
    <property type="taxonomic scope" value="Bacteria"/>
</dbReference>
<keyword evidence="1" id="KW-0812">Transmembrane</keyword>
<gene>
    <name evidence="2" type="ORF">HMPREF9430_01319</name>
</gene>
<evidence type="ECO:0000256" key="1">
    <source>
        <dbReference type="SAM" id="Phobius"/>
    </source>
</evidence>
<accession>E7MP41</accession>
<dbReference type="HOGENOM" id="CLU_148046_0_0_9"/>
<comment type="caution">
    <text evidence="2">The sequence shown here is derived from an EMBL/GenBank/DDBJ whole genome shotgun (WGS) entry which is preliminary data.</text>
</comment>
<feature type="transmembrane region" description="Helical" evidence="1">
    <location>
        <begin position="15"/>
        <end position="33"/>
    </location>
</feature>
<keyword evidence="1" id="KW-1133">Transmembrane helix</keyword>
<dbReference type="GeneID" id="89619248"/>
<evidence type="ECO:0000313" key="2">
    <source>
        <dbReference type="EMBL" id="EFW24222.1"/>
    </source>
</evidence>
<dbReference type="EMBL" id="AECQ01000027">
    <property type="protein sequence ID" value="EFW24222.1"/>
    <property type="molecule type" value="Genomic_DNA"/>
</dbReference>